<evidence type="ECO:0000313" key="3">
    <source>
        <dbReference type="Proteomes" id="UP000317078"/>
    </source>
</evidence>
<organism evidence="2 3">
    <name type="scientific">Muricoccus nepalensis</name>
    <dbReference type="NCBI Taxonomy" id="1854500"/>
    <lineage>
        <taxon>Bacteria</taxon>
        <taxon>Pseudomonadati</taxon>
        <taxon>Pseudomonadota</taxon>
        <taxon>Alphaproteobacteria</taxon>
        <taxon>Acetobacterales</taxon>
        <taxon>Roseomonadaceae</taxon>
        <taxon>Muricoccus</taxon>
    </lineage>
</organism>
<dbReference type="RefSeq" id="WP_140887174.1">
    <property type="nucleotide sequence ID" value="NZ_RCZP01000066.1"/>
</dbReference>
<dbReference type="InterPro" id="IPR035919">
    <property type="entry name" value="EAL_sf"/>
</dbReference>
<proteinExistence type="predicted"/>
<feature type="domain" description="EAL" evidence="1">
    <location>
        <begin position="1"/>
        <end position="117"/>
    </location>
</feature>
<comment type="caution">
    <text evidence="2">The sequence shown here is derived from an EMBL/GenBank/DDBJ whole genome shotgun (WGS) entry which is preliminary data.</text>
</comment>
<dbReference type="AlphaFoldDB" id="A0A502EVS4"/>
<evidence type="ECO:0000313" key="2">
    <source>
        <dbReference type="EMBL" id="TPG41843.1"/>
    </source>
</evidence>
<sequence>AVVKTLHELRALGLRTALDDFGTGYSSLSYLRSFPFDKLKIDQSFVREMGHRADCLAIVTSVLDLAHQLGMDTTAEGVETEEQLEQLRSAGCTEVQGFLFDRPRPPAEIGRWLVSGAERLILAENESLLRHVVQGSVAS</sequence>
<name>A0A502EVS4_9PROT</name>
<dbReference type="Gene3D" id="3.20.20.450">
    <property type="entry name" value="EAL domain"/>
    <property type="match status" value="1"/>
</dbReference>
<dbReference type="Proteomes" id="UP000317078">
    <property type="component" value="Unassembled WGS sequence"/>
</dbReference>
<dbReference type="PANTHER" id="PTHR33121">
    <property type="entry name" value="CYCLIC DI-GMP PHOSPHODIESTERASE PDEF"/>
    <property type="match status" value="1"/>
</dbReference>
<dbReference type="OrthoDB" id="7251575at2"/>
<dbReference type="GO" id="GO:0071111">
    <property type="term" value="F:cyclic-guanylate-specific phosphodiesterase activity"/>
    <property type="evidence" value="ECO:0007669"/>
    <property type="project" value="InterPro"/>
</dbReference>
<dbReference type="PANTHER" id="PTHR33121:SF79">
    <property type="entry name" value="CYCLIC DI-GMP PHOSPHODIESTERASE PDED-RELATED"/>
    <property type="match status" value="1"/>
</dbReference>
<accession>A0A502EVS4</accession>
<dbReference type="Pfam" id="PF00563">
    <property type="entry name" value="EAL"/>
    <property type="match status" value="1"/>
</dbReference>
<protein>
    <submittedName>
        <fullName evidence="2">EAL domain-containing protein</fullName>
    </submittedName>
</protein>
<dbReference type="InterPro" id="IPR001633">
    <property type="entry name" value="EAL_dom"/>
</dbReference>
<keyword evidence="3" id="KW-1185">Reference proteome</keyword>
<dbReference type="EMBL" id="RCZP01000066">
    <property type="protein sequence ID" value="TPG41843.1"/>
    <property type="molecule type" value="Genomic_DNA"/>
</dbReference>
<dbReference type="SUPFAM" id="SSF141868">
    <property type="entry name" value="EAL domain-like"/>
    <property type="match status" value="1"/>
</dbReference>
<evidence type="ECO:0000259" key="1">
    <source>
        <dbReference type="PROSITE" id="PS50883"/>
    </source>
</evidence>
<reference evidence="2 3" key="1">
    <citation type="journal article" date="2019" name="Environ. Microbiol.">
        <title>Species interactions and distinct microbial communities in high Arctic permafrost affected cryosols are associated with the CH4 and CO2 gas fluxes.</title>
        <authorList>
            <person name="Altshuler I."/>
            <person name="Hamel J."/>
            <person name="Turney S."/>
            <person name="Magnuson E."/>
            <person name="Levesque R."/>
            <person name="Greer C."/>
            <person name="Whyte L.G."/>
        </authorList>
    </citation>
    <scope>NUCLEOTIDE SEQUENCE [LARGE SCALE GENOMIC DNA]</scope>
    <source>
        <strain evidence="2 3">S9.3B</strain>
    </source>
</reference>
<dbReference type="InterPro" id="IPR050706">
    <property type="entry name" value="Cyclic-di-GMP_PDE-like"/>
</dbReference>
<feature type="non-terminal residue" evidence="2">
    <location>
        <position position="1"/>
    </location>
</feature>
<dbReference type="SMART" id="SM00052">
    <property type="entry name" value="EAL"/>
    <property type="match status" value="1"/>
</dbReference>
<dbReference type="PROSITE" id="PS50883">
    <property type="entry name" value="EAL"/>
    <property type="match status" value="1"/>
</dbReference>
<dbReference type="CDD" id="cd01948">
    <property type="entry name" value="EAL"/>
    <property type="match status" value="1"/>
</dbReference>
<gene>
    <name evidence="2" type="ORF">EAH89_28640</name>
</gene>